<keyword evidence="2" id="KW-1185">Reference proteome</keyword>
<dbReference type="Proteomes" id="UP001230685">
    <property type="component" value="Unassembled WGS sequence"/>
</dbReference>
<proteinExistence type="predicted"/>
<protein>
    <recommendedName>
        <fullName evidence="3">Tail fiber domain-containing protein</fullName>
    </recommendedName>
</protein>
<comment type="caution">
    <text evidence="1">The sequence shown here is derived from an EMBL/GenBank/DDBJ whole genome shotgun (WGS) entry which is preliminary data.</text>
</comment>
<evidence type="ECO:0008006" key="3">
    <source>
        <dbReference type="Google" id="ProtNLM"/>
    </source>
</evidence>
<dbReference type="RefSeq" id="WP_305171835.1">
    <property type="nucleotide sequence ID" value="NZ_JAUUDS010000001.1"/>
</dbReference>
<dbReference type="EMBL" id="JAUUDS010000001">
    <property type="protein sequence ID" value="MDP1026280.1"/>
    <property type="molecule type" value="Genomic_DNA"/>
</dbReference>
<gene>
    <name evidence="1" type="ORF">Q5H91_03575</name>
</gene>
<accession>A0ABT9EH28</accession>
<evidence type="ECO:0000313" key="1">
    <source>
        <dbReference type="EMBL" id="MDP1026280.1"/>
    </source>
</evidence>
<evidence type="ECO:0000313" key="2">
    <source>
        <dbReference type="Proteomes" id="UP001230685"/>
    </source>
</evidence>
<sequence length="225" mass="22894">MGLSSSKTKQTSDPSKFAKPYISSAAGALQDAYAAAQPTISAVSGTLGAQLPSFAAKAFGPNAQLDAATDYNTSVLGGKFLDEGNPYLQAQIDATNSGVRDRVAAQFSAAGRTGSGANQYALGKALSENETGLRYTDYSNERARMGQAASLAPSLDAAKYQGLGAYLQLANGAIGLPQQSAQAYAGGLGSLLGQYQTRTGTYTPSVMDSIGKALDIGSTIAGLGK</sequence>
<reference evidence="1 2" key="1">
    <citation type="submission" date="2023-07" db="EMBL/GenBank/DDBJ databases">
        <authorList>
            <person name="Kim M.K."/>
        </authorList>
    </citation>
    <scope>NUCLEOTIDE SEQUENCE [LARGE SCALE GENOMIC DNA]</scope>
    <source>
        <strain evidence="1 2">KR1UV-12</strain>
    </source>
</reference>
<name>A0ABT9EH28_9SPHN</name>
<organism evidence="1 2">
    <name type="scientific">Sphingomonas aurea</name>
    <dbReference type="NCBI Taxonomy" id="3063994"/>
    <lineage>
        <taxon>Bacteria</taxon>
        <taxon>Pseudomonadati</taxon>
        <taxon>Pseudomonadota</taxon>
        <taxon>Alphaproteobacteria</taxon>
        <taxon>Sphingomonadales</taxon>
        <taxon>Sphingomonadaceae</taxon>
        <taxon>Sphingomonas</taxon>
    </lineage>
</organism>